<accession>A0AA39Y5Q0</accession>
<evidence type="ECO:0000313" key="2">
    <source>
        <dbReference type="EMBL" id="KAK0646514.1"/>
    </source>
</evidence>
<protein>
    <submittedName>
        <fullName evidence="2">Uncharacterized protein</fullName>
    </submittedName>
</protein>
<dbReference type="AlphaFoldDB" id="A0AA39Y5Q0"/>
<reference evidence="2" key="1">
    <citation type="submission" date="2023-06" db="EMBL/GenBank/DDBJ databases">
        <title>Genome-scale phylogeny and comparative genomics of the fungal order Sordariales.</title>
        <authorList>
            <consortium name="Lawrence Berkeley National Laboratory"/>
            <person name="Hensen N."/>
            <person name="Bonometti L."/>
            <person name="Westerberg I."/>
            <person name="Brannstrom I.O."/>
            <person name="Guillou S."/>
            <person name="Cros-Aarteil S."/>
            <person name="Calhoun S."/>
            <person name="Haridas S."/>
            <person name="Kuo A."/>
            <person name="Mondo S."/>
            <person name="Pangilinan J."/>
            <person name="Riley R."/>
            <person name="Labutti K."/>
            <person name="Andreopoulos B."/>
            <person name="Lipzen A."/>
            <person name="Chen C."/>
            <person name="Yanf M."/>
            <person name="Daum C."/>
            <person name="Ng V."/>
            <person name="Clum A."/>
            <person name="Steindorff A."/>
            <person name="Ohm R."/>
            <person name="Martin F."/>
            <person name="Silar P."/>
            <person name="Natvig D."/>
            <person name="Lalanne C."/>
            <person name="Gautier V."/>
            <person name="Ament-Velasquez S.L."/>
            <person name="Kruys A."/>
            <person name="Hutchinson M.I."/>
            <person name="Powell A.J."/>
            <person name="Barry K."/>
            <person name="Miller A.N."/>
            <person name="Grigoriev I.V."/>
            <person name="Debuchy R."/>
            <person name="Gladieux P."/>
            <person name="Thoren M.H."/>
            <person name="Johannesson H."/>
        </authorList>
    </citation>
    <scope>NUCLEOTIDE SEQUENCE</scope>
    <source>
        <strain evidence="2">SMH2532-1</strain>
    </source>
</reference>
<organism evidence="2 3">
    <name type="scientific">Cercophora newfieldiana</name>
    <dbReference type="NCBI Taxonomy" id="92897"/>
    <lineage>
        <taxon>Eukaryota</taxon>
        <taxon>Fungi</taxon>
        <taxon>Dikarya</taxon>
        <taxon>Ascomycota</taxon>
        <taxon>Pezizomycotina</taxon>
        <taxon>Sordariomycetes</taxon>
        <taxon>Sordariomycetidae</taxon>
        <taxon>Sordariales</taxon>
        <taxon>Lasiosphaeriaceae</taxon>
        <taxon>Cercophora</taxon>
    </lineage>
</organism>
<evidence type="ECO:0000313" key="3">
    <source>
        <dbReference type="Proteomes" id="UP001174936"/>
    </source>
</evidence>
<dbReference type="Proteomes" id="UP001174936">
    <property type="component" value="Unassembled WGS sequence"/>
</dbReference>
<keyword evidence="3" id="KW-1185">Reference proteome</keyword>
<proteinExistence type="predicted"/>
<gene>
    <name evidence="2" type="ORF">B0T16DRAFT_413626</name>
</gene>
<name>A0AA39Y5Q0_9PEZI</name>
<sequence length="64" mass="6541">MRSTAASVVCTPAATTFHGVCHSAAPADPQAGRLPLSQPTTAKQAIAPQDPEAKRRSDATAAKK</sequence>
<comment type="caution">
    <text evidence="2">The sequence shown here is derived from an EMBL/GenBank/DDBJ whole genome shotgun (WGS) entry which is preliminary data.</text>
</comment>
<feature type="region of interest" description="Disordered" evidence="1">
    <location>
        <begin position="24"/>
        <end position="64"/>
    </location>
</feature>
<dbReference type="EMBL" id="JAULSV010000004">
    <property type="protein sequence ID" value="KAK0646514.1"/>
    <property type="molecule type" value="Genomic_DNA"/>
</dbReference>
<evidence type="ECO:0000256" key="1">
    <source>
        <dbReference type="SAM" id="MobiDB-lite"/>
    </source>
</evidence>